<dbReference type="Pfam" id="PF03547">
    <property type="entry name" value="Mem_trans"/>
    <property type="match status" value="1"/>
</dbReference>
<feature type="transmembrane region" description="Helical" evidence="8">
    <location>
        <begin position="65"/>
        <end position="88"/>
    </location>
</feature>
<feature type="transmembrane region" description="Helical" evidence="8">
    <location>
        <begin position="256"/>
        <end position="276"/>
    </location>
</feature>
<dbReference type="GO" id="GO:0055085">
    <property type="term" value="P:transmembrane transport"/>
    <property type="evidence" value="ECO:0007669"/>
    <property type="project" value="InterPro"/>
</dbReference>
<proteinExistence type="inferred from homology"/>
<feature type="transmembrane region" description="Helical" evidence="8">
    <location>
        <begin position="127"/>
        <end position="149"/>
    </location>
</feature>
<feature type="transmembrane region" description="Helical" evidence="8">
    <location>
        <begin position="170"/>
        <end position="193"/>
    </location>
</feature>
<keyword evidence="10" id="KW-1185">Reference proteome</keyword>
<protein>
    <submittedName>
        <fullName evidence="9">AEC family transporter</fullName>
    </submittedName>
</protein>
<feature type="transmembrane region" description="Helical" evidence="8">
    <location>
        <begin position="7"/>
        <end position="26"/>
    </location>
</feature>
<dbReference type="RefSeq" id="WP_148378352.1">
    <property type="nucleotide sequence ID" value="NZ_VSIY01000013.1"/>
</dbReference>
<evidence type="ECO:0000256" key="4">
    <source>
        <dbReference type="ARBA" id="ARBA00022475"/>
    </source>
</evidence>
<keyword evidence="3" id="KW-0813">Transport</keyword>
<evidence type="ECO:0000256" key="6">
    <source>
        <dbReference type="ARBA" id="ARBA00022989"/>
    </source>
</evidence>
<gene>
    <name evidence="9" type="ORF">FVF75_12390</name>
</gene>
<evidence type="ECO:0000256" key="8">
    <source>
        <dbReference type="SAM" id="Phobius"/>
    </source>
</evidence>
<keyword evidence="6 8" id="KW-1133">Transmembrane helix</keyword>
<dbReference type="GO" id="GO:0005886">
    <property type="term" value="C:plasma membrane"/>
    <property type="evidence" value="ECO:0007669"/>
    <property type="project" value="UniProtKB-SubCell"/>
</dbReference>
<evidence type="ECO:0000313" key="9">
    <source>
        <dbReference type="EMBL" id="TYB80440.1"/>
    </source>
</evidence>
<dbReference type="Proteomes" id="UP000322080">
    <property type="component" value="Unassembled WGS sequence"/>
</dbReference>
<feature type="transmembrane region" description="Helical" evidence="8">
    <location>
        <begin position="199"/>
        <end position="217"/>
    </location>
</feature>
<keyword evidence="7 8" id="KW-0472">Membrane</keyword>
<evidence type="ECO:0000256" key="3">
    <source>
        <dbReference type="ARBA" id="ARBA00022448"/>
    </source>
</evidence>
<evidence type="ECO:0000256" key="1">
    <source>
        <dbReference type="ARBA" id="ARBA00004651"/>
    </source>
</evidence>
<name>A0A5D0RFR1_9RHOB</name>
<accession>A0A5D0RFR1</accession>
<dbReference type="PANTHER" id="PTHR36838:SF3">
    <property type="entry name" value="TRANSPORTER AUXIN EFFLUX CARRIER EC FAMILY"/>
    <property type="match status" value="1"/>
</dbReference>
<evidence type="ECO:0000313" key="10">
    <source>
        <dbReference type="Proteomes" id="UP000322080"/>
    </source>
</evidence>
<dbReference type="AlphaFoldDB" id="A0A5D0RFR1"/>
<organism evidence="9 10">
    <name type="scientific">Maritimibacter fusiformis</name>
    <dbReference type="NCBI Taxonomy" id="2603819"/>
    <lineage>
        <taxon>Bacteria</taxon>
        <taxon>Pseudomonadati</taxon>
        <taxon>Pseudomonadota</taxon>
        <taxon>Alphaproteobacteria</taxon>
        <taxon>Rhodobacterales</taxon>
        <taxon>Roseobacteraceae</taxon>
        <taxon>Maritimibacter</taxon>
    </lineage>
</organism>
<feature type="transmembrane region" description="Helical" evidence="8">
    <location>
        <begin position="229"/>
        <end position="250"/>
    </location>
</feature>
<evidence type="ECO:0000256" key="2">
    <source>
        <dbReference type="ARBA" id="ARBA00010145"/>
    </source>
</evidence>
<keyword evidence="5 8" id="KW-0812">Transmembrane</keyword>
<reference evidence="9 10" key="1">
    <citation type="submission" date="2019-08" db="EMBL/GenBank/DDBJ databases">
        <title>Identification of a novel species of the genus Boseongicola.</title>
        <authorList>
            <person name="Zhang X.-Q."/>
        </authorList>
    </citation>
    <scope>NUCLEOTIDE SEQUENCE [LARGE SCALE GENOMIC DNA]</scope>
    <source>
        <strain evidence="9 10">HY14</strain>
    </source>
</reference>
<dbReference type="InterPro" id="IPR038770">
    <property type="entry name" value="Na+/solute_symporter_sf"/>
</dbReference>
<comment type="caution">
    <text evidence="9">The sequence shown here is derived from an EMBL/GenBank/DDBJ whole genome shotgun (WGS) entry which is preliminary data.</text>
</comment>
<feature type="transmembrane region" description="Helical" evidence="8">
    <location>
        <begin position="95"/>
        <end position="115"/>
    </location>
</feature>
<feature type="transmembrane region" description="Helical" evidence="8">
    <location>
        <begin position="285"/>
        <end position="305"/>
    </location>
</feature>
<keyword evidence="4" id="KW-1003">Cell membrane</keyword>
<evidence type="ECO:0000256" key="7">
    <source>
        <dbReference type="ARBA" id="ARBA00023136"/>
    </source>
</evidence>
<dbReference type="Gene3D" id="1.20.1530.20">
    <property type="match status" value="1"/>
</dbReference>
<comment type="similarity">
    <text evidence="2">Belongs to the auxin efflux carrier (TC 2.A.69) family.</text>
</comment>
<dbReference type="EMBL" id="VSIY01000013">
    <property type="protein sequence ID" value="TYB80440.1"/>
    <property type="molecule type" value="Genomic_DNA"/>
</dbReference>
<dbReference type="InterPro" id="IPR004776">
    <property type="entry name" value="Mem_transp_PIN-like"/>
</dbReference>
<evidence type="ECO:0000256" key="5">
    <source>
        <dbReference type="ARBA" id="ARBA00022692"/>
    </source>
</evidence>
<dbReference type="PANTHER" id="PTHR36838">
    <property type="entry name" value="AUXIN EFFLUX CARRIER FAMILY PROTEIN"/>
    <property type="match status" value="1"/>
</dbReference>
<comment type="subcellular location">
    <subcellularLocation>
        <location evidence="1">Cell membrane</location>
        <topology evidence="1">Multi-pass membrane protein</topology>
    </subcellularLocation>
</comment>
<sequence length="309" mass="32282">MSALIDVILPVFLVIGFGYAVTWRGWFSSDAVDALMRFTQNFAIPVLLFSAISTLDLAANFDPALLVSFYTGAVVGFLAGLFGARFLFHRPWPDSVAVGFATLFSNSVLLGLAITENAWGPEALGPNFAIIAFHAPFCYTLGITAMEFARAQGRSIPATLASVGAAMARNPLVIGIALGAAVNLTGLALPGALREAVELIARAALPAALFGLGGVLVRYRPEGDLRLVGWIMAVSLGLHPAIVWVMGSALDLTPGQFRSAVLTAAMAPGINAYVFANMYGVAKRVAATAVLAATAGSILSVWLWLAVLG</sequence>